<evidence type="ECO:0000313" key="1">
    <source>
        <dbReference type="EMBL" id="PVZ63898.1"/>
    </source>
</evidence>
<dbReference type="RefSeq" id="WP_116688982.1">
    <property type="nucleotide sequence ID" value="NZ_CAWNYD010000014.1"/>
</dbReference>
<evidence type="ECO:0000313" key="2">
    <source>
        <dbReference type="Proteomes" id="UP000244906"/>
    </source>
</evidence>
<gene>
    <name evidence="1" type="ORF">DC094_20435</name>
</gene>
<name>A0A2V1GWT8_9GAMM</name>
<protein>
    <submittedName>
        <fullName evidence="1">Uncharacterized protein</fullName>
    </submittedName>
</protein>
<comment type="caution">
    <text evidence="1">The sequence shown here is derived from an EMBL/GenBank/DDBJ whole genome shotgun (WGS) entry which is preliminary data.</text>
</comment>
<dbReference type="EMBL" id="QDDL01000014">
    <property type="protein sequence ID" value="PVZ63898.1"/>
    <property type="molecule type" value="Genomic_DNA"/>
</dbReference>
<sequence length="284" mass="32224">MDGDPRQASISLPVFRALTDSAPSVWREALEQAMLAQLDSIIMVQDAWSVLTENTPSINQKRCFISSLWRGQVFSLHLPVLCKRIEQQIPLVDQSQQNLLEQGLQLLSQLAVPVKQKTPHHNFNEFASAYCGDQVWQLPRYSTDASGLFESWGAGKLDISPLIEAMMLTAMNELWSFGEKSFAEPLIFKEAVFNEKLTDDSSNAENQQLRLPHQWFEHSAATNFQLAIEALQLIAKALDWQPDEEALKKLCQGYIRRKAAIMASLMEMLLQPPEWLELQLAKRA</sequence>
<reference evidence="1 2" key="1">
    <citation type="submission" date="2018-04" db="EMBL/GenBank/DDBJ databases">
        <title>Thalassorhabdus spongiae gen. nov., sp. nov., isolated from a marine sponge in South-West Iceland.</title>
        <authorList>
            <person name="Knobloch S."/>
            <person name="Daussin A."/>
            <person name="Johannsson R."/>
            <person name="Marteinsson V.T."/>
        </authorList>
    </citation>
    <scope>NUCLEOTIDE SEQUENCE [LARGE SCALE GENOMIC DNA]</scope>
    <source>
        <strain evidence="1 2">Hp12</strain>
    </source>
</reference>
<proteinExistence type="predicted"/>
<keyword evidence="2" id="KW-1185">Reference proteome</keyword>
<dbReference type="OrthoDB" id="741428at2"/>
<dbReference type="Proteomes" id="UP000244906">
    <property type="component" value="Unassembled WGS sequence"/>
</dbReference>
<accession>A0A2V1GWT8</accession>
<dbReference type="AlphaFoldDB" id="A0A2V1GWT8"/>
<organism evidence="1 2">
    <name type="scientific">Pelagibaculum spongiae</name>
    <dbReference type="NCBI Taxonomy" id="2080658"/>
    <lineage>
        <taxon>Bacteria</taxon>
        <taxon>Pseudomonadati</taxon>
        <taxon>Pseudomonadota</taxon>
        <taxon>Gammaproteobacteria</taxon>
        <taxon>Oceanospirillales</taxon>
        <taxon>Pelagibaculum</taxon>
    </lineage>
</organism>